<keyword evidence="2 5" id="KW-0238">DNA-binding</keyword>
<protein>
    <submittedName>
        <fullName evidence="5">DNA-binding MarR family transcriptional regulator</fullName>
    </submittedName>
</protein>
<reference evidence="5 6" key="1">
    <citation type="submission" date="2021-03" db="EMBL/GenBank/DDBJ databases">
        <title>Sequencing the genomes of 1000 actinobacteria strains.</title>
        <authorList>
            <person name="Klenk H.-P."/>
        </authorList>
    </citation>
    <scope>NUCLEOTIDE SEQUENCE [LARGE SCALE GENOMIC DNA]</scope>
    <source>
        <strain evidence="5 6">DSM 14566</strain>
    </source>
</reference>
<comment type="caution">
    <text evidence="5">The sequence shown here is derived from an EMBL/GenBank/DDBJ whole genome shotgun (WGS) entry which is preliminary data.</text>
</comment>
<dbReference type="Pfam" id="PF01047">
    <property type="entry name" value="MarR"/>
    <property type="match status" value="1"/>
</dbReference>
<evidence type="ECO:0000256" key="1">
    <source>
        <dbReference type="ARBA" id="ARBA00023015"/>
    </source>
</evidence>
<dbReference type="PROSITE" id="PS50995">
    <property type="entry name" value="HTH_MARR_2"/>
    <property type="match status" value="1"/>
</dbReference>
<dbReference type="InterPro" id="IPR036390">
    <property type="entry name" value="WH_DNA-bd_sf"/>
</dbReference>
<keyword evidence="1" id="KW-0805">Transcription regulation</keyword>
<evidence type="ECO:0000259" key="4">
    <source>
        <dbReference type="PROSITE" id="PS50995"/>
    </source>
</evidence>
<dbReference type="RefSeq" id="WP_209899235.1">
    <property type="nucleotide sequence ID" value="NZ_BAAAJW010000015.1"/>
</dbReference>
<name>A0ABS4WX38_9MICO</name>
<evidence type="ECO:0000256" key="2">
    <source>
        <dbReference type="ARBA" id="ARBA00023125"/>
    </source>
</evidence>
<gene>
    <name evidence="5" type="ORF">JOF43_000732</name>
</gene>
<proteinExistence type="predicted"/>
<dbReference type="Gene3D" id="1.10.10.10">
    <property type="entry name" value="Winged helix-like DNA-binding domain superfamily/Winged helix DNA-binding domain"/>
    <property type="match status" value="1"/>
</dbReference>
<organism evidence="5 6">
    <name type="scientific">Brachybacterium sacelli</name>
    <dbReference type="NCBI Taxonomy" id="173364"/>
    <lineage>
        <taxon>Bacteria</taxon>
        <taxon>Bacillati</taxon>
        <taxon>Actinomycetota</taxon>
        <taxon>Actinomycetes</taxon>
        <taxon>Micrococcales</taxon>
        <taxon>Dermabacteraceae</taxon>
        <taxon>Brachybacterium</taxon>
    </lineage>
</organism>
<keyword evidence="6" id="KW-1185">Reference proteome</keyword>
<evidence type="ECO:0000313" key="5">
    <source>
        <dbReference type="EMBL" id="MBP2380775.1"/>
    </source>
</evidence>
<dbReference type="InterPro" id="IPR039422">
    <property type="entry name" value="MarR/SlyA-like"/>
</dbReference>
<feature type="domain" description="HTH marR-type" evidence="4">
    <location>
        <begin position="4"/>
        <end position="143"/>
    </location>
</feature>
<dbReference type="SMART" id="SM00347">
    <property type="entry name" value="HTH_MARR"/>
    <property type="match status" value="1"/>
</dbReference>
<dbReference type="InterPro" id="IPR000835">
    <property type="entry name" value="HTH_MarR-typ"/>
</dbReference>
<dbReference type="PRINTS" id="PR00598">
    <property type="entry name" value="HTHMARR"/>
</dbReference>
<evidence type="ECO:0000313" key="6">
    <source>
        <dbReference type="Proteomes" id="UP001519290"/>
    </source>
</evidence>
<keyword evidence="3" id="KW-0804">Transcription</keyword>
<dbReference type="GO" id="GO:0003677">
    <property type="term" value="F:DNA binding"/>
    <property type="evidence" value="ECO:0007669"/>
    <property type="project" value="UniProtKB-KW"/>
</dbReference>
<dbReference type="PANTHER" id="PTHR33164:SF89">
    <property type="entry name" value="MARR FAMILY REGULATORY PROTEIN"/>
    <property type="match status" value="1"/>
</dbReference>
<dbReference type="InterPro" id="IPR036388">
    <property type="entry name" value="WH-like_DNA-bd_sf"/>
</dbReference>
<accession>A0ABS4WX38</accession>
<dbReference type="PROSITE" id="PS01117">
    <property type="entry name" value="HTH_MARR_1"/>
    <property type="match status" value="1"/>
</dbReference>
<dbReference type="SUPFAM" id="SSF46785">
    <property type="entry name" value="Winged helix' DNA-binding domain"/>
    <property type="match status" value="1"/>
</dbReference>
<sequence>MSEDQDRTRAMQRIERLLVAISVRSLPRLVGSLLDAHLTVKQLKVLSALTGDESRTLSDLAGEFGVSLATMSGLVDKLVQRDLLERTADAADQRIRRLRLTALGRSVVAEIISPDPRLGDDVVAGLDTEELEALKIALDAVDRELRRLPD</sequence>
<dbReference type="InterPro" id="IPR023187">
    <property type="entry name" value="Tscrpt_reg_MarR-type_CS"/>
</dbReference>
<dbReference type="EMBL" id="JAGIOD010000001">
    <property type="protein sequence ID" value="MBP2380775.1"/>
    <property type="molecule type" value="Genomic_DNA"/>
</dbReference>
<dbReference type="PANTHER" id="PTHR33164">
    <property type="entry name" value="TRANSCRIPTIONAL REGULATOR, MARR FAMILY"/>
    <property type="match status" value="1"/>
</dbReference>
<dbReference type="Proteomes" id="UP001519290">
    <property type="component" value="Unassembled WGS sequence"/>
</dbReference>
<evidence type="ECO:0000256" key="3">
    <source>
        <dbReference type="ARBA" id="ARBA00023163"/>
    </source>
</evidence>